<organism evidence="1 2">
    <name type="scientific">Trifolium medium</name>
    <dbReference type="NCBI Taxonomy" id="97028"/>
    <lineage>
        <taxon>Eukaryota</taxon>
        <taxon>Viridiplantae</taxon>
        <taxon>Streptophyta</taxon>
        <taxon>Embryophyta</taxon>
        <taxon>Tracheophyta</taxon>
        <taxon>Spermatophyta</taxon>
        <taxon>Magnoliopsida</taxon>
        <taxon>eudicotyledons</taxon>
        <taxon>Gunneridae</taxon>
        <taxon>Pentapetalae</taxon>
        <taxon>rosids</taxon>
        <taxon>fabids</taxon>
        <taxon>Fabales</taxon>
        <taxon>Fabaceae</taxon>
        <taxon>Papilionoideae</taxon>
        <taxon>50 kb inversion clade</taxon>
        <taxon>NPAAA clade</taxon>
        <taxon>Hologalegina</taxon>
        <taxon>IRL clade</taxon>
        <taxon>Trifolieae</taxon>
        <taxon>Trifolium</taxon>
    </lineage>
</organism>
<evidence type="ECO:0000313" key="1">
    <source>
        <dbReference type="EMBL" id="MCI42589.1"/>
    </source>
</evidence>
<reference evidence="1 2" key="1">
    <citation type="journal article" date="2018" name="Front. Plant Sci.">
        <title>Red Clover (Trifolium pratense) and Zigzag Clover (T. medium) - A Picture of Genomic Similarities and Differences.</title>
        <authorList>
            <person name="Dluhosova J."/>
            <person name="Istvanek J."/>
            <person name="Nedelnik J."/>
            <person name="Repkova J."/>
        </authorList>
    </citation>
    <scope>NUCLEOTIDE SEQUENCE [LARGE SCALE GENOMIC DNA]</scope>
    <source>
        <strain evidence="2">cv. 10/8</strain>
        <tissue evidence="1">Leaf</tissue>
    </source>
</reference>
<dbReference type="EMBL" id="LXQA010306417">
    <property type="protein sequence ID" value="MCI42589.1"/>
    <property type="molecule type" value="Genomic_DNA"/>
</dbReference>
<sequence>MSHCNSQDAKDRDRYSASEELLETVCCFLARQEINEDPKKKQYPEVDLL</sequence>
<feature type="non-terminal residue" evidence="1">
    <location>
        <position position="49"/>
    </location>
</feature>
<dbReference type="AlphaFoldDB" id="A0A392S1Q3"/>
<evidence type="ECO:0000313" key="2">
    <source>
        <dbReference type="Proteomes" id="UP000265520"/>
    </source>
</evidence>
<proteinExistence type="predicted"/>
<keyword evidence="2" id="KW-1185">Reference proteome</keyword>
<accession>A0A392S1Q3</accession>
<comment type="caution">
    <text evidence="1">The sequence shown here is derived from an EMBL/GenBank/DDBJ whole genome shotgun (WGS) entry which is preliminary data.</text>
</comment>
<protein>
    <submittedName>
        <fullName evidence="1">Uncharacterized protein</fullName>
    </submittedName>
</protein>
<dbReference type="Proteomes" id="UP000265520">
    <property type="component" value="Unassembled WGS sequence"/>
</dbReference>
<name>A0A392S1Q3_9FABA</name>